<dbReference type="Proteomes" id="UP001314170">
    <property type="component" value="Unassembled WGS sequence"/>
</dbReference>
<comment type="caution">
    <text evidence="1">The sequence shown here is derived from an EMBL/GenBank/DDBJ whole genome shotgun (WGS) entry which is preliminary data.</text>
</comment>
<evidence type="ECO:0000313" key="1">
    <source>
        <dbReference type="EMBL" id="CAK7327717.1"/>
    </source>
</evidence>
<dbReference type="EMBL" id="CAWUPB010000858">
    <property type="protein sequence ID" value="CAK7327717.1"/>
    <property type="molecule type" value="Genomic_DNA"/>
</dbReference>
<organism evidence="1 2">
    <name type="scientific">Dovyalis caffra</name>
    <dbReference type="NCBI Taxonomy" id="77055"/>
    <lineage>
        <taxon>Eukaryota</taxon>
        <taxon>Viridiplantae</taxon>
        <taxon>Streptophyta</taxon>
        <taxon>Embryophyta</taxon>
        <taxon>Tracheophyta</taxon>
        <taxon>Spermatophyta</taxon>
        <taxon>Magnoliopsida</taxon>
        <taxon>eudicotyledons</taxon>
        <taxon>Gunneridae</taxon>
        <taxon>Pentapetalae</taxon>
        <taxon>rosids</taxon>
        <taxon>fabids</taxon>
        <taxon>Malpighiales</taxon>
        <taxon>Salicaceae</taxon>
        <taxon>Flacourtieae</taxon>
        <taxon>Dovyalis</taxon>
    </lineage>
</organism>
<proteinExistence type="predicted"/>
<evidence type="ECO:0008006" key="3">
    <source>
        <dbReference type="Google" id="ProtNLM"/>
    </source>
</evidence>
<dbReference type="AlphaFoldDB" id="A0AAV1R139"/>
<gene>
    <name evidence="1" type="ORF">DCAF_LOCUS5433</name>
</gene>
<evidence type="ECO:0000313" key="2">
    <source>
        <dbReference type="Proteomes" id="UP001314170"/>
    </source>
</evidence>
<name>A0AAV1R139_9ROSI</name>
<reference evidence="1 2" key="1">
    <citation type="submission" date="2024-01" db="EMBL/GenBank/DDBJ databases">
        <authorList>
            <person name="Waweru B."/>
        </authorList>
    </citation>
    <scope>NUCLEOTIDE SEQUENCE [LARGE SCALE GENOMIC DNA]</scope>
</reference>
<dbReference type="Gene3D" id="1.20.1050.10">
    <property type="match status" value="1"/>
</dbReference>
<protein>
    <recommendedName>
        <fullName evidence="3">Glutathione S-transferase</fullName>
    </recommendedName>
</protein>
<keyword evidence="2" id="KW-1185">Reference proteome</keyword>
<sequence>EIASVKIFDSVKYPSLAKWMQNLAELPIIKENARQHDMLIQYFRVLRQFLLASAAKNEIICP</sequence>
<dbReference type="SUPFAM" id="SSF47616">
    <property type="entry name" value="GST C-terminal domain-like"/>
    <property type="match status" value="1"/>
</dbReference>
<accession>A0AAV1R139</accession>
<feature type="non-terminal residue" evidence="1">
    <location>
        <position position="1"/>
    </location>
</feature>
<dbReference type="InterPro" id="IPR036282">
    <property type="entry name" value="Glutathione-S-Trfase_C_sf"/>
</dbReference>